<organism evidence="4 5">
    <name type="scientific">Terriglobus saanensis (strain ATCC BAA-1853 / DSM 23119 / SP1PR4)</name>
    <dbReference type="NCBI Taxonomy" id="401053"/>
    <lineage>
        <taxon>Bacteria</taxon>
        <taxon>Pseudomonadati</taxon>
        <taxon>Acidobacteriota</taxon>
        <taxon>Terriglobia</taxon>
        <taxon>Terriglobales</taxon>
        <taxon>Acidobacteriaceae</taxon>
        <taxon>Terriglobus</taxon>
    </lineage>
</organism>
<evidence type="ECO:0000313" key="5">
    <source>
        <dbReference type="Proteomes" id="UP000006844"/>
    </source>
</evidence>
<evidence type="ECO:0000259" key="3">
    <source>
        <dbReference type="PROSITE" id="PS51186"/>
    </source>
</evidence>
<keyword evidence="2" id="KW-0012">Acyltransferase</keyword>
<dbReference type="PROSITE" id="PS51186">
    <property type="entry name" value="GNAT"/>
    <property type="match status" value="1"/>
</dbReference>
<keyword evidence="1 4" id="KW-0808">Transferase</keyword>
<dbReference type="Pfam" id="PF00583">
    <property type="entry name" value="Acetyltransf_1"/>
    <property type="match status" value="1"/>
</dbReference>
<evidence type="ECO:0000313" key="4">
    <source>
        <dbReference type="EMBL" id="ADV84206.1"/>
    </source>
</evidence>
<proteinExistence type="predicted"/>
<dbReference type="AlphaFoldDB" id="E8UXX2"/>
<dbReference type="CDD" id="cd04301">
    <property type="entry name" value="NAT_SF"/>
    <property type="match status" value="1"/>
</dbReference>
<protein>
    <submittedName>
        <fullName evidence="4">GCN5-related N-acetyltransferase</fullName>
    </submittedName>
</protein>
<dbReference type="OrthoDB" id="9789603at2"/>
<sequence length="153" mass="17393">MDTSSPDLTIRHAELQDALEISRLAWQLGYERSPEAVRVWIECLGTRTDHQAAFVACTEEEVVGWIEVSVENRIQTPPFALIGGLVVKDGIRGAGIGRRLCEEAEIWARQHGLERIRVTSRSTREAAHRFYLRDGYREVKTSLVFEKKLSEKA</sequence>
<dbReference type="HOGENOM" id="CLU_013985_34_4_0"/>
<dbReference type="STRING" id="401053.AciPR4_3452"/>
<dbReference type="SUPFAM" id="SSF55729">
    <property type="entry name" value="Acyl-CoA N-acyltransferases (Nat)"/>
    <property type="match status" value="1"/>
</dbReference>
<gene>
    <name evidence="4" type="ordered locus">AciPR4_3452</name>
</gene>
<keyword evidence="5" id="KW-1185">Reference proteome</keyword>
<dbReference type="PANTHER" id="PTHR43877:SF2">
    <property type="entry name" value="AMINOALKYLPHOSPHONATE N-ACETYLTRANSFERASE-RELATED"/>
    <property type="match status" value="1"/>
</dbReference>
<dbReference type="KEGG" id="tsa:AciPR4_3452"/>
<name>E8UXX2_TERSS</name>
<dbReference type="GO" id="GO:0016747">
    <property type="term" value="F:acyltransferase activity, transferring groups other than amino-acyl groups"/>
    <property type="evidence" value="ECO:0007669"/>
    <property type="project" value="InterPro"/>
</dbReference>
<evidence type="ECO:0000256" key="1">
    <source>
        <dbReference type="ARBA" id="ARBA00022679"/>
    </source>
</evidence>
<dbReference type="PANTHER" id="PTHR43877">
    <property type="entry name" value="AMINOALKYLPHOSPHONATE N-ACETYLTRANSFERASE-RELATED-RELATED"/>
    <property type="match status" value="1"/>
</dbReference>
<feature type="domain" description="N-acetyltransferase" evidence="3">
    <location>
        <begin position="8"/>
        <end position="153"/>
    </location>
</feature>
<dbReference type="RefSeq" id="WP_013569936.1">
    <property type="nucleotide sequence ID" value="NC_014963.1"/>
</dbReference>
<dbReference type="InterPro" id="IPR000182">
    <property type="entry name" value="GNAT_dom"/>
</dbReference>
<dbReference type="InterPro" id="IPR016181">
    <property type="entry name" value="Acyl_CoA_acyltransferase"/>
</dbReference>
<dbReference type="EMBL" id="CP002467">
    <property type="protein sequence ID" value="ADV84206.1"/>
    <property type="molecule type" value="Genomic_DNA"/>
</dbReference>
<dbReference type="Gene3D" id="3.40.630.30">
    <property type="match status" value="1"/>
</dbReference>
<dbReference type="InterPro" id="IPR050832">
    <property type="entry name" value="Bact_Acetyltransf"/>
</dbReference>
<reference evidence="4 5" key="1">
    <citation type="journal article" date="2012" name="Stand. Genomic Sci.">
        <title>Complete genome sequence of Terriglobus saanensis type strain SP1PR4(T), an Acidobacteria from tundra soil.</title>
        <authorList>
            <person name="Rawat S.R."/>
            <person name="Mannisto M.K."/>
            <person name="Starovoytov V."/>
            <person name="Goodwin L."/>
            <person name="Nolan M."/>
            <person name="Hauser L."/>
            <person name="Land M."/>
            <person name="Davenport K.W."/>
            <person name="Woyke T."/>
            <person name="Haggblom M.M."/>
        </authorList>
    </citation>
    <scope>NUCLEOTIDE SEQUENCE</scope>
    <source>
        <strain evidence="5">ATCC BAA-1853 / DSM 23119 / SP1PR4</strain>
    </source>
</reference>
<dbReference type="eggNOG" id="COG0456">
    <property type="taxonomic scope" value="Bacteria"/>
</dbReference>
<dbReference type="Proteomes" id="UP000006844">
    <property type="component" value="Chromosome"/>
</dbReference>
<accession>E8UXX2</accession>
<evidence type="ECO:0000256" key="2">
    <source>
        <dbReference type="ARBA" id="ARBA00023315"/>
    </source>
</evidence>